<dbReference type="Pfam" id="PF11151">
    <property type="entry name" value="DUF2929"/>
    <property type="match status" value="1"/>
</dbReference>
<keyword evidence="1" id="KW-1133">Transmembrane helix</keyword>
<sequence>MQYIWTFIWTFLLMNMVTYVVSNMNGVSYDLQTATILSVVVSILLYILAAVIPAAPEEKEGLH</sequence>
<accession>A0A248TDJ8</accession>
<feature type="transmembrane region" description="Helical" evidence="1">
    <location>
        <begin position="34"/>
        <end position="55"/>
    </location>
</feature>
<dbReference type="KEGG" id="bko:CKF48_02185"/>
<name>A0A248TDJ8_9BACI</name>
<protein>
    <submittedName>
        <fullName evidence="2">DUF2929 domain-containing protein</fullName>
    </submittedName>
</protein>
<keyword evidence="1" id="KW-0812">Transmembrane</keyword>
<dbReference type="InterPro" id="IPR021324">
    <property type="entry name" value="DUF2929"/>
</dbReference>
<dbReference type="EMBL" id="CP022983">
    <property type="protein sequence ID" value="ASV66244.1"/>
    <property type="molecule type" value="Genomic_DNA"/>
</dbReference>
<dbReference type="OrthoDB" id="2440739at2"/>
<evidence type="ECO:0000256" key="1">
    <source>
        <dbReference type="SAM" id="Phobius"/>
    </source>
</evidence>
<evidence type="ECO:0000313" key="3">
    <source>
        <dbReference type="Proteomes" id="UP000215137"/>
    </source>
</evidence>
<reference evidence="2 3" key="1">
    <citation type="submission" date="2017-08" db="EMBL/GenBank/DDBJ databases">
        <title>Complete Genome Sequence of Bacillus kochii Oregon-R-modENCODE STRAIN BDGP4, isolated from Drosophila melanogaster gut.</title>
        <authorList>
            <person name="Wan K.H."/>
            <person name="Yu C."/>
            <person name="Park S."/>
            <person name="Hammonds A.S."/>
            <person name="Booth B.W."/>
            <person name="Celniker S.E."/>
        </authorList>
    </citation>
    <scope>NUCLEOTIDE SEQUENCE [LARGE SCALE GENOMIC DNA]</scope>
    <source>
        <strain evidence="2 3">BDGP4</strain>
    </source>
</reference>
<organism evidence="2 3">
    <name type="scientific">Cytobacillus kochii</name>
    <dbReference type="NCBI Taxonomy" id="859143"/>
    <lineage>
        <taxon>Bacteria</taxon>
        <taxon>Bacillati</taxon>
        <taxon>Bacillota</taxon>
        <taxon>Bacilli</taxon>
        <taxon>Bacillales</taxon>
        <taxon>Bacillaceae</taxon>
        <taxon>Cytobacillus</taxon>
    </lineage>
</organism>
<keyword evidence="3" id="KW-1185">Reference proteome</keyword>
<keyword evidence="1" id="KW-0472">Membrane</keyword>
<dbReference type="RefSeq" id="WP_095369819.1">
    <property type="nucleotide sequence ID" value="NZ_CP022983.1"/>
</dbReference>
<feature type="transmembrane region" description="Helical" evidence="1">
    <location>
        <begin position="6"/>
        <end position="22"/>
    </location>
</feature>
<proteinExistence type="predicted"/>
<dbReference type="AlphaFoldDB" id="A0A248TDJ8"/>
<evidence type="ECO:0000313" key="2">
    <source>
        <dbReference type="EMBL" id="ASV66244.1"/>
    </source>
</evidence>
<gene>
    <name evidence="2" type="ORF">CKF48_02185</name>
</gene>
<dbReference type="Proteomes" id="UP000215137">
    <property type="component" value="Chromosome"/>
</dbReference>